<sequence length="303" mass="33491">MHNKKWDFRIVCAHAFTILIWGTAFPGIRMGLEAYTPEHLTLLRLLIASLILFLFSLIYKLRLPDLKDIPVIFIFGALGFTIYHIALNYGEKSVNAGPASLIVSVTPILTAILASVFLNERMKLNGWIGGVISFVGIAFLSLSQGDSIQLNSGGLLILLAAISESLFFVFQRPYLKKYGFLPFTIYTIWSGTVFMLIFLPGIYQEIVTAPIEITLSVIYLGVFPTVLPYIALAYITSHASASEATSSLYLTPVTACIIAWIWLGEVPTFVSIIGGGITILGVVIAHLTFNKDDYKQIESEKVW</sequence>
<feature type="domain" description="EamA" evidence="4">
    <location>
        <begin position="16"/>
        <end position="141"/>
    </location>
</feature>
<accession>A0A0B5SEI3</accession>
<dbReference type="PANTHER" id="PTHR12715">
    <property type="entry name" value="TRANSPORTER, DRUG/METABOLITE EXPORTER FAMILY"/>
    <property type="match status" value="1"/>
</dbReference>
<keyword evidence="3" id="KW-0812">Transmembrane</keyword>
<dbReference type="InterPro" id="IPR000620">
    <property type="entry name" value="EamA_dom"/>
</dbReference>
<dbReference type="SUPFAM" id="SSF103481">
    <property type="entry name" value="Multidrug resistance efflux transporter EmrE"/>
    <property type="match status" value="2"/>
</dbReference>
<accession>A0A084J262</accession>
<dbReference type="RefSeq" id="WP_002185732.1">
    <property type="nucleotide sequence ID" value="NZ_CP009692.1"/>
</dbReference>
<organism evidence="5 7">
    <name type="scientific">Bacillus mycoides</name>
    <dbReference type="NCBI Taxonomy" id="1405"/>
    <lineage>
        <taxon>Bacteria</taxon>
        <taxon>Bacillati</taxon>
        <taxon>Bacillota</taxon>
        <taxon>Bacilli</taxon>
        <taxon>Bacillales</taxon>
        <taxon>Bacillaceae</taxon>
        <taxon>Bacillus</taxon>
        <taxon>Bacillus cereus group</taxon>
    </lineage>
</organism>
<feature type="transmembrane region" description="Helical" evidence="3">
    <location>
        <begin position="269"/>
        <end position="289"/>
    </location>
</feature>
<reference evidence="6 8" key="2">
    <citation type="submission" date="2020-12" db="EMBL/GenBank/DDBJ databases">
        <title>FDA dAtabase for Regulatory Grade micrObial Sequences (FDA-ARGOS): Supporting development and validation of Infectious Disease Dx tests.</title>
        <authorList>
            <person name="Nelson B."/>
            <person name="Plummer A."/>
            <person name="Tallon L."/>
            <person name="Sadzewicz L."/>
            <person name="Zhao X."/>
            <person name="Boylan J."/>
            <person name="Ott S."/>
            <person name="Bowen H."/>
            <person name="Vavikolanu K."/>
            <person name="Mehta A."/>
            <person name="Aluvathingal J."/>
            <person name="Nadendla S."/>
            <person name="Myers T."/>
            <person name="Yan Y."/>
            <person name="Sichtig H."/>
        </authorList>
    </citation>
    <scope>NUCLEOTIDE SEQUENCE [LARGE SCALE GENOMIC DNA]</scope>
    <source>
        <strain evidence="6 8">FDAARGOS_924</strain>
    </source>
</reference>
<comment type="similarity">
    <text evidence="2">Belongs to the EamA transporter family.</text>
</comment>
<evidence type="ECO:0000313" key="5">
    <source>
        <dbReference type="EMBL" id="PJN67551.1"/>
    </source>
</evidence>
<evidence type="ECO:0000256" key="2">
    <source>
        <dbReference type="ARBA" id="ARBA00007362"/>
    </source>
</evidence>
<dbReference type="Proteomes" id="UP000236165">
    <property type="component" value="Unassembled WGS sequence"/>
</dbReference>
<evidence type="ECO:0000313" key="6">
    <source>
        <dbReference type="EMBL" id="QQA18362.1"/>
    </source>
</evidence>
<evidence type="ECO:0000259" key="4">
    <source>
        <dbReference type="Pfam" id="PF00892"/>
    </source>
</evidence>
<keyword evidence="8" id="KW-1185">Reference proteome</keyword>
<evidence type="ECO:0000313" key="7">
    <source>
        <dbReference type="Proteomes" id="UP000236165"/>
    </source>
</evidence>
<feature type="transmembrane region" description="Helical" evidence="3">
    <location>
        <begin position="42"/>
        <end position="59"/>
    </location>
</feature>
<dbReference type="GO" id="GO:0016020">
    <property type="term" value="C:membrane"/>
    <property type="evidence" value="ECO:0007669"/>
    <property type="project" value="InterPro"/>
</dbReference>
<dbReference type="AlphaFoldDB" id="A0A084J262"/>
<feature type="transmembrane region" description="Helical" evidence="3">
    <location>
        <begin position="124"/>
        <end position="142"/>
    </location>
</feature>
<dbReference type="InterPro" id="IPR037185">
    <property type="entry name" value="EmrE-like"/>
</dbReference>
<feature type="domain" description="EamA" evidence="4">
    <location>
        <begin position="152"/>
        <end position="284"/>
    </location>
</feature>
<reference evidence="5 7" key="1">
    <citation type="submission" date="2016-10" db="EMBL/GenBank/DDBJ databases">
        <title>Genome Sequence of Bacillus weihenstephanensis GM6LP.</title>
        <authorList>
            <person name="Poehlein A."/>
            <person name="Wemheuer F."/>
            <person name="Hollensteiner J."/>
            <person name="Wemheuer B."/>
        </authorList>
    </citation>
    <scope>NUCLEOTIDE SEQUENCE [LARGE SCALE GENOMIC DNA]</scope>
    <source>
        <strain evidence="5 7">GM6LP</strain>
    </source>
</reference>
<dbReference type="PANTHER" id="PTHR12715:SF4">
    <property type="entry name" value="EAMA DOMAIN-CONTAINING PROTEIN"/>
    <property type="match status" value="1"/>
</dbReference>
<proteinExistence type="inferred from homology"/>
<keyword evidence="3" id="KW-1133">Transmembrane helix</keyword>
<evidence type="ECO:0000256" key="1">
    <source>
        <dbReference type="ARBA" id="ARBA00004127"/>
    </source>
</evidence>
<dbReference type="KEGG" id="bmyo:BG05_3354"/>
<evidence type="ECO:0000256" key="3">
    <source>
        <dbReference type="SAM" id="Phobius"/>
    </source>
</evidence>
<comment type="subcellular location">
    <subcellularLocation>
        <location evidence="1">Endomembrane system</location>
        <topology evidence="1">Multi-pass membrane protein</topology>
    </subcellularLocation>
</comment>
<feature type="transmembrane region" description="Helical" evidence="3">
    <location>
        <begin position="215"/>
        <end position="235"/>
    </location>
</feature>
<keyword evidence="3" id="KW-0472">Membrane</keyword>
<name>A0A084J262_BACMY</name>
<gene>
    <name evidence="5" type="ORF">BACWE_44620</name>
    <name evidence="6" type="ORF">I6G81_13380</name>
</gene>
<dbReference type="EMBL" id="MKZQ01000058">
    <property type="protein sequence ID" value="PJN67551.1"/>
    <property type="molecule type" value="Genomic_DNA"/>
</dbReference>
<feature type="transmembrane region" description="Helical" evidence="3">
    <location>
        <begin position="71"/>
        <end position="90"/>
    </location>
</feature>
<evidence type="ECO:0000313" key="8">
    <source>
        <dbReference type="Proteomes" id="UP000596196"/>
    </source>
</evidence>
<dbReference type="Pfam" id="PF00892">
    <property type="entry name" value="EamA"/>
    <property type="match status" value="2"/>
</dbReference>
<dbReference type="EMBL" id="CP065877">
    <property type="protein sequence ID" value="QQA18362.1"/>
    <property type="molecule type" value="Genomic_DNA"/>
</dbReference>
<feature type="transmembrane region" description="Helical" evidence="3">
    <location>
        <begin position="180"/>
        <end position="203"/>
    </location>
</feature>
<feature type="transmembrane region" description="Helical" evidence="3">
    <location>
        <begin position="148"/>
        <end position="168"/>
    </location>
</feature>
<feature type="transmembrane region" description="Helical" evidence="3">
    <location>
        <begin position="96"/>
        <end position="117"/>
    </location>
</feature>
<dbReference type="InterPro" id="IPR052756">
    <property type="entry name" value="Alkyne_AA_exporter"/>
</dbReference>
<protein>
    <submittedName>
        <fullName evidence="6">EamA family transporter</fullName>
    </submittedName>
</protein>
<dbReference type="Proteomes" id="UP000596196">
    <property type="component" value="Chromosome"/>
</dbReference>
<feature type="transmembrane region" description="Helical" evidence="3">
    <location>
        <begin position="247"/>
        <end position="263"/>
    </location>
</feature>